<dbReference type="InterPro" id="IPR002129">
    <property type="entry name" value="PyrdxlP-dep_de-COase"/>
</dbReference>
<protein>
    <recommendedName>
        <fullName evidence="14">sphinganine-1-phosphate aldolase</fullName>
        <ecNumber evidence="14">4.1.2.27</ecNumber>
    </recommendedName>
    <alternativeName>
        <fullName evidence="15">Sphingosine-1-phosphate aldolase</fullName>
    </alternativeName>
</protein>
<keyword evidence="5 18" id="KW-0812">Transmembrane</keyword>
<evidence type="ECO:0000256" key="14">
    <source>
        <dbReference type="ARBA" id="ARBA00038965"/>
    </source>
</evidence>
<dbReference type="Gene3D" id="3.90.1150.10">
    <property type="entry name" value="Aspartate Aminotransferase, domain 1"/>
    <property type="match status" value="1"/>
</dbReference>
<evidence type="ECO:0000256" key="6">
    <source>
        <dbReference type="ARBA" id="ARBA00022824"/>
    </source>
</evidence>
<dbReference type="InterPro" id="IPR015422">
    <property type="entry name" value="PyrdxlP-dep_Trfase_small"/>
</dbReference>
<evidence type="ECO:0000256" key="17">
    <source>
        <dbReference type="RuleBase" id="RU000382"/>
    </source>
</evidence>
<evidence type="ECO:0000256" key="1">
    <source>
        <dbReference type="ARBA" id="ARBA00001933"/>
    </source>
</evidence>
<comment type="pathway">
    <text evidence="4">Sphingolipid metabolism.</text>
</comment>
<keyword evidence="9 18" id="KW-1133">Transmembrane helix</keyword>
<dbReference type="InterPro" id="IPR050477">
    <property type="entry name" value="GrpII_AminoAcid_Decarb"/>
</dbReference>
<dbReference type="EC" id="4.1.2.27" evidence="14"/>
<keyword evidence="12 17" id="KW-0456">Lyase</keyword>
<dbReference type="EMBL" id="JACVVK020000023">
    <property type="protein sequence ID" value="KAK7502920.1"/>
    <property type="molecule type" value="Genomic_DNA"/>
</dbReference>
<feature type="transmembrane region" description="Helical" evidence="18">
    <location>
        <begin position="30"/>
        <end position="52"/>
    </location>
</feature>
<organism evidence="19 20">
    <name type="scientific">Batillaria attramentaria</name>
    <dbReference type="NCBI Taxonomy" id="370345"/>
    <lineage>
        <taxon>Eukaryota</taxon>
        <taxon>Metazoa</taxon>
        <taxon>Spiralia</taxon>
        <taxon>Lophotrochozoa</taxon>
        <taxon>Mollusca</taxon>
        <taxon>Gastropoda</taxon>
        <taxon>Caenogastropoda</taxon>
        <taxon>Sorbeoconcha</taxon>
        <taxon>Cerithioidea</taxon>
        <taxon>Batillariidae</taxon>
        <taxon>Batillaria</taxon>
    </lineage>
</organism>
<evidence type="ECO:0000256" key="16">
    <source>
        <dbReference type="PIRSR" id="PIRSR602129-50"/>
    </source>
</evidence>
<accession>A0ABD0LUL0</accession>
<feature type="transmembrane region" description="Helical" evidence="18">
    <location>
        <begin position="6"/>
        <end position="23"/>
    </location>
</feature>
<dbReference type="InterPro" id="IPR015421">
    <property type="entry name" value="PyrdxlP-dep_Trfase_major"/>
</dbReference>
<evidence type="ECO:0000256" key="2">
    <source>
        <dbReference type="ARBA" id="ARBA00004389"/>
    </source>
</evidence>
<feature type="modified residue" description="N6-(pyridoxal phosphate)lysine" evidence="16">
    <location>
        <position position="336"/>
    </location>
</feature>
<name>A0ABD0LUL0_9CAEN</name>
<dbReference type="Gene3D" id="3.40.640.10">
    <property type="entry name" value="Type I PLP-dependent aspartate aminotransferase-like (Major domain)"/>
    <property type="match status" value="1"/>
</dbReference>
<dbReference type="InterPro" id="IPR015424">
    <property type="entry name" value="PyrdxlP-dep_Trfase"/>
</dbReference>
<evidence type="ECO:0000256" key="7">
    <source>
        <dbReference type="ARBA" id="ARBA00022898"/>
    </source>
</evidence>
<comment type="subcellular location">
    <subcellularLocation>
        <location evidence="2">Endoplasmic reticulum membrane</location>
        <topology evidence="2">Single-pass membrane protein</topology>
    </subcellularLocation>
</comment>
<dbReference type="PANTHER" id="PTHR42735:SF9">
    <property type="entry name" value="SPHINGOSINE-1-PHOSPHATE LYASE"/>
    <property type="match status" value="1"/>
</dbReference>
<dbReference type="GO" id="GO:0006665">
    <property type="term" value="P:sphingolipid metabolic process"/>
    <property type="evidence" value="ECO:0007669"/>
    <property type="project" value="UniProtKB-KW"/>
</dbReference>
<comment type="caution">
    <text evidence="19">The sequence shown here is derived from an EMBL/GenBank/DDBJ whole genome shotgun (WGS) entry which is preliminary data.</text>
</comment>
<sequence>MLLLLLEHLLLAAFIAALVGVYLSKGRDELLRVLVVGVKSIPGMAGVVNMVLKSEASNFIKQTPIGGGSGKPPQVTIPEKGMSSDELRQKLREFKEKELDHEKGQIFAYTYTLSDDHYNLQKDVFDMFTEKFGASEDQEKIVREFHLAFLHENALNPMIYPCLRQMETEVISMTAAMLNGDEDTVGFLTSGGTESILMAVKTYRDRAHKLFPHIKHPEIVAPRTQHPVMAKAAHYFGLTIKHVPVGPDYRADVKELEKAIGPNTVLLGCSAPQFCHGIVDPVEEIGALGLKYGLPVHVDACFGGFMLPWIEKLGYPVPKWDFRCAGVTSISADVHKYGYCAKGASAIVYRNSELRKYQIFTYAEWPGGLYGSPSMAGTRPAWASLKALGEDGFMAKARELMDITDTLKAGVQKIDGLTIIGTPHMTCFAVGSNDPEVNILAVADVMETKGWKIERQQKPDCMHCSILPHHKHSSSKLLDDLAASVKEVRANKSLNKKGTAGMYGMMATIPDKAIVSDFITEFFSEVYTLK</sequence>
<evidence type="ECO:0000256" key="4">
    <source>
        <dbReference type="ARBA" id="ARBA00004991"/>
    </source>
</evidence>
<dbReference type="SUPFAM" id="SSF53383">
    <property type="entry name" value="PLP-dependent transferases"/>
    <property type="match status" value="1"/>
</dbReference>
<keyword evidence="10" id="KW-0443">Lipid metabolism</keyword>
<keyword evidence="11 18" id="KW-0472">Membrane</keyword>
<keyword evidence="7 16" id="KW-0663">Pyridoxal phosphate</keyword>
<keyword evidence="20" id="KW-1185">Reference proteome</keyword>
<dbReference type="FunFam" id="3.40.640.10:FF:000020">
    <property type="entry name" value="sphingosine-1-phosphate lyase 1"/>
    <property type="match status" value="1"/>
</dbReference>
<evidence type="ECO:0000256" key="11">
    <source>
        <dbReference type="ARBA" id="ARBA00023136"/>
    </source>
</evidence>
<dbReference type="PANTHER" id="PTHR42735">
    <property type="match status" value="1"/>
</dbReference>
<keyword evidence="8" id="KW-0746">Sphingolipid metabolism</keyword>
<proteinExistence type="inferred from homology"/>
<evidence type="ECO:0000256" key="13">
    <source>
        <dbReference type="ARBA" id="ARBA00038302"/>
    </source>
</evidence>
<dbReference type="Proteomes" id="UP001519460">
    <property type="component" value="Unassembled WGS sequence"/>
</dbReference>
<comment type="cofactor">
    <cofactor evidence="1 16 17">
        <name>pyridoxal 5'-phosphate</name>
        <dbReference type="ChEBI" id="CHEBI:597326"/>
    </cofactor>
</comment>
<dbReference type="GO" id="GO:0005789">
    <property type="term" value="C:endoplasmic reticulum membrane"/>
    <property type="evidence" value="ECO:0007669"/>
    <property type="project" value="UniProtKB-SubCell"/>
</dbReference>
<reference evidence="19 20" key="1">
    <citation type="journal article" date="2023" name="Sci. Data">
        <title>Genome assembly of the Korean intertidal mud-creeper Batillaria attramentaria.</title>
        <authorList>
            <person name="Patra A.K."/>
            <person name="Ho P.T."/>
            <person name="Jun S."/>
            <person name="Lee S.J."/>
            <person name="Kim Y."/>
            <person name="Won Y.J."/>
        </authorList>
    </citation>
    <scope>NUCLEOTIDE SEQUENCE [LARGE SCALE GENOMIC DNA]</scope>
    <source>
        <strain evidence="19">Wonlab-2016</strain>
    </source>
</reference>
<gene>
    <name evidence="19" type="ORF">BaRGS_00005869</name>
</gene>
<dbReference type="GO" id="GO:0008117">
    <property type="term" value="F:sphinganine-1-phosphate aldolase activity"/>
    <property type="evidence" value="ECO:0007669"/>
    <property type="project" value="UniProtKB-EC"/>
</dbReference>
<comment type="pathway">
    <text evidence="3">Lipid metabolism; sphingolipid metabolism.</text>
</comment>
<dbReference type="Gene3D" id="6.10.140.2150">
    <property type="match status" value="1"/>
</dbReference>
<evidence type="ECO:0000256" key="12">
    <source>
        <dbReference type="ARBA" id="ARBA00023239"/>
    </source>
</evidence>
<evidence type="ECO:0000256" key="5">
    <source>
        <dbReference type="ARBA" id="ARBA00022692"/>
    </source>
</evidence>
<evidence type="ECO:0000256" key="9">
    <source>
        <dbReference type="ARBA" id="ARBA00022989"/>
    </source>
</evidence>
<evidence type="ECO:0000256" key="15">
    <source>
        <dbReference type="ARBA" id="ARBA00042568"/>
    </source>
</evidence>
<evidence type="ECO:0000256" key="18">
    <source>
        <dbReference type="SAM" id="Phobius"/>
    </source>
</evidence>
<evidence type="ECO:0000256" key="10">
    <source>
        <dbReference type="ARBA" id="ARBA00023098"/>
    </source>
</evidence>
<comment type="similarity">
    <text evidence="13">Belongs to the group II decarboxylase family. Sphingosine-1-phosphate lyase subfamily.</text>
</comment>
<keyword evidence="6" id="KW-0256">Endoplasmic reticulum</keyword>
<evidence type="ECO:0000256" key="3">
    <source>
        <dbReference type="ARBA" id="ARBA00004760"/>
    </source>
</evidence>
<dbReference type="Pfam" id="PF00282">
    <property type="entry name" value="Pyridoxal_deC"/>
    <property type="match status" value="1"/>
</dbReference>
<evidence type="ECO:0000313" key="19">
    <source>
        <dbReference type="EMBL" id="KAK7502920.1"/>
    </source>
</evidence>
<evidence type="ECO:0000256" key="8">
    <source>
        <dbReference type="ARBA" id="ARBA00022919"/>
    </source>
</evidence>
<evidence type="ECO:0000313" key="20">
    <source>
        <dbReference type="Proteomes" id="UP001519460"/>
    </source>
</evidence>
<dbReference type="AlphaFoldDB" id="A0ABD0LUL0"/>